<evidence type="ECO:0000256" key="8">
    <source>
        <dbReference type="ARBA" id="ARBA00023239"/>
    </source>
</evidence>
<keyword evidence="5 9" id="KW-0210">Decarboxylase</keyword>
<name>F2JNT9_CELLD</name>
<evidence type="ECO:0000313" key="11">
    <source>
        <dbReference type="EMBL" id="ADZ82437.1"/>
    </source>
</evidence>
<dbReference type="InterPro" id="IPR045186">
    <property type="entry name" value="Indole-3-glycerol_P_synth"/>
</dbReference>
<dbReference type="KEGG" id="cle:Clole_0704"/>
<dbReference type="Gene3D" id="3.20.20.70">
    <property type="entry name" value="Aldolase class I"/>
    <property type="match status" value="1"/>
</dbReference>
<proteinExistence type="inferred from homology"/>
<accession>F2JNT9</accession>
<dbReference type="EC" id="4.1.1.48" evidence="9"/>
<dbReference type="GO" id="GO:0004425">
    <property type="term" value="F:indole-3-glycerol-phosphate synthase activity"/>
    <property type="evidence" value="ECO:0007669"/>
    <property type="project" value="UniProtKB-UniRule"/>
</dbReference>
<evidence type="ECO:0000256" key="1">
    <source>
        <dbReference type="ARBA" id="ARBA00001633"/>
    </source>
</evidence>
<dbReference type="PANTHER" id="PTHR22854:SF2">
    <property type="entry name" value="INDOLE-3-GLYCEROL-PHOSPHATE SYNTHASE"/>
    <property type="match status" value="1"/>
</dbReference>
<keyword evidence="12" id="KW-1185">Reference proteome</keyword>
<protein>
    <recommendedName>
        <fullName evidence="9">Indole-3-glycerol phosphate synthase</fullName>
        <shortName evidence="9">IGPS</shortName>
        <ecNumber evidence="9">4.1.1.48</ecNumber>
    </recommendedName>
</protein>
<dbReference type="HAMAP" id="MF_00134_A">
    <property type="entry name" value="IGPS_A"/>
    <property type="match status" value="1"/>
</dbReference>
<dbReference type="FunFam" id="3.20.20.70:FF:000024">
    <property type="entry name" value="Indole-3-glycerol phosphate synthase"/>
    <property type="match status" value="1"/>
</dbReference>
<sequence>MILDQIIADRKRAVAALKERYSTSQLMGDIEFQNFATLDFKKALKREDERSIHIIAEVKKASPSKGLICQDFNYLTIAKDYEIGGASAISVLTEPKYFQGDNHYLTTIKEKVKLPILRKDFIIDEWQIYEAKSIGADAILLIVAALSETQLRNYLSLAKSLQLQTLVETHDAREVDGALSAGAEVIGVNNRNLRNFEVSLETSIRLRALVPKDKVFVAESGIHTTQDMALLKEIGCDAALIGESLMTASNRVEKLQLFKGAY</sequence>
<dbReference type="PANTHER" id="PTHR22854">
    <property type="entry name" value="TRYPTOPHAN BIOSYNTHESIS PROTEIN"/>
    <property type="match status" value="1"/>
</dbReference>
<dbReference type="RefSeq" id="WP_013655738.1">
    <property type="nucleotide sequence ID" value="NC_015275.1"/>
</dbReference>
<dbReference type="InterPro" id="IPR011060">
    <property type="entry name" value="RibuloseP-bd_barrel"/>
</dbReference>
<evidence type="ECO:0000256" key="9">
    <source>
        <dbReference type="HAMAP-Rule" id="MF_00134"/>
    </source>
</evidence>
<dbReference type="eggNOG" id="COG0134">
    <property type="taxonomic scope" value="Bacteria"/>
</dbReference>
<evidence type="ECO:0000256" key="4">
    <source>
        <dbReference type="ARBA" id="ARBA00022605"/>
    </source>
</evidence>
<dbReference type="Proteomes" id="UP000008467">
    <property type="component" value="Chromosome"/>
</dbReference>
<dbReference type="AlphaFoldDB" id="F2JNT9"/>
<dbReference type="HAMAP" id="MF_00134_B">
    <property type="entry name" value="IGPS_B"/>
    <property type="match status" value="1"/>
</dbReference>
<comment type="catalytic activity">
    <reaction evidence="1 9">
        <text>1-(2-carboxyphenylamino)-1-deoxy-D-ribulose 5-phosphate + H(+) = (1S,2R)-1-C-(indol-3-yl)glycerol 3-phosphate + CO2 + H2O</text>
        <dbReference type="Rhea" id="RHEA:23476"/>
        <dbReference type="ChEBI" id="CHEBI:15377"/>
        <dbReference type="ChEBI" id="CHEBI:15378"/>
        <dbReference type="ChEBI" id="CHEBI:16526"/>
        <dbReference type="ChEBI" id="CHEBI:58613"/>
        <dbReference type="ChEBI" id="CHEBI:58866"/>
        <dbReference type="EC" id="4.1.1.48"/>
    </reaction>
</comment>
<evidence type="ECO:0000256" key="2">
    <source>
        <dbReference type="ARBA" id="ARBA00004696"/>
    </source>
</evidence>
<keyword evidence="4 9" id="KW-0028">Amino-acid biosynthesis</keyword>
<keyword evidence="8 9" id="KW-0456">Lyase</keyword>
<evidence type="ECO:0000313" key="12">
    <source>
        <dbReference type="Proteomes" id="UP000008467"/>
    </source>
</evidence>
<evidence type="ECO:0000256" key="5">
    <source>
        <dbReference type="ARBA" id="ARBA00022793"/>
    </source>
</evidence>
<dbReference type="NCBIfam" id="NF001377">
    <property type="entry name" value="PRK00278.2-4"/>
    <property type="match status" value="1"/>
</dbReference>
<dbReference type="STRING" id="642492.Clole_0704"/>
<dbReference type="HOGENOM" id="CLU_034247_2_0_9"/>
<keyword evidence="6 9" id="KW-0822">Tryptophan biosynthesis</keyword>
<keyword evidence="7 9" id="KW-0057">Aromatic amino acid biosynthesis</keyword>
<dbReference type="GO" id="GO:0000162">
    <property type="term" value="P:L-tryptophan biosynthetic process"/>
    <property type="evidence" value="ECO:0007669"/>
    <property type="project" value="UniProtKB-UniRule"/>
</dbReference>
<reference evidence="11 12" key="1">
    <citation type="journal article" date="2011" name="J. Bacteriol.">
        <title>Complete genome sequence of the cellulose-degrading bacterium Cellulosilyticum lentocellum.</title>
        <authorList>
            <consortium name="US DOE Joint Genome Institute"/>
            <person name="Miller D.A."/>
            <person name="Suen G."/>
            <person name="Bruce D."/>
            <person name="Copeland A."/>
            <person name="Cheng J.F."/>
            <person name="Detter C."/>
            <person name="Goodwin L.A."/>
            <person name="Han C.S."/>
            <person name="Hauser L.J."/>
            <person name="Land M.L."/>
            <person name="Lapidus A."/>
            <person name="Lucas S."/>
            <person name="Meincke L."/>
            <person name="Pitluck S."/>
            <person name="Tapia R."/>
            <person name="Teshima H."/>
            <person name="Woyke T."/>
            <person name="Fox B.G."/>
            <person name="Angert E.R."/>
            <person name="Currie C.R."/>
        </authorList>
    </citation>
    <scope>NUCLEOTIDE SEQUENCE [LARGE SCALE GENOMIC DNA]</scope>
    <source>
        <strain evidence="12">ATCC 49066 / DSM 5427 / NCIMB 11756 / RHM5</strain>
    </source>
</reference>
<dbReference type="UniPathway" id="UPA00035">
    <property type="reaction ID" value="UER00043"/>
</dbReference>
<evidence type="ECO:0000259" key="10">
    <source>
        <dbReference type="Pfam" id="PF00218"/>
    </source>
</evidence>
<comment type="similarity">
    <text evidence="3 9">Belongs to the TrpC family.</text>
</comment>
<evidence type="ECO:0000256" key="3">
    <source>
        <dbReference type="ARBA" id="ARBA00008737"/>
    </source>
</evidence>
<dbReference type="CDD" id="cd00331">
    <property type="entry name" value="IGPS"/>
    <property type="match status" value="1"/>
</dbReference>
<dbReference type="InterPro" id="IPR001468">
    <property type="entry name" value="Indole-3-GlycerolPSynthase_CS"/>
</dbReference>
<comment type="pathway">
    <text evidence="2 9">Amino-acid biosynthesis; L-tryptophan biosynthesis; L-tryptophan from chorismate: step 4/5.</text>
</comment>
<dbReference type="SUPFAM" id="SSF51366">
    <property type="entry name" value="Ribulose-phoshate binding barrel"/>
    <property type="match status" value="1"/>
</dbReference>
<dbReference type="GO" id="GO:0004640">
    <property type="term" value="F:phosphoribosylanthranilate isomerase activity"/>
    <property type="evidence" value="ECO:0007669"/>
    <property type="project" value="TreeGrafter"/>
</dbReference>
<dbReference type="PROSITE" id="PS00614">
    <property type="entry name" value="IGPS"/>
    <property type="match status" value="1"/>
</dbReference>
<organism evidence="11 12">
    <name type="scientific">Cellulosilyticum lentocellum (strain ATCC 49066 / DSM 5427 / NCIMB 11756 / RHM5)</name>
    <name type="common">Clostridium lentocellum</name>
    <dbReference type="NCBI Taxonomy" id="642492"/>
    <lineage>
        <taxon>Bacteria</taxon>
        <taxon>Bacillati</taxon>
        <taxon>Bacillota</taxon>
        <taxon>Clostridia</taxon>
        <taxon>Lachnospirales</taxon>
        <taxon>Cellulosilyticaceae</taxon>
        <taxon>Cellulosilyticum</taxon>
    </lineage>
</organism>
<gene>
    <name evidence="9" type="primary">trpC</name>
    <name evidence="11" type="ordered locus">Clole_0704</name>
</gene>
<feature type="domain" description="Indole-3-glycerol phosphate synthase" evidence="10">
    <location>
        <begin position="3"/>
        <end position="252"/>
    </location>
</feature>
<dbReference type="InterPro" id="IPR013798">
    <property type="entry name" value="Indole-3-glycerol_P_synth_dom"/>
</dbReference>
<dbReference type="Pfam" id="PF00218">
    <property type="entry name" value="IGPS"/>
    <property type="match status" value="1"/>
</dbReference>
<dbReference type="InterPro" id="IPR013785">
    <property type="entry name" value="Aldolase_TIM"/>
</dbReference>
<evidence type="ECO:0000256" key="6">
    <source>
        <dbReference type="ARBA" id="ARBA00022822"/>
    </source>
</evidence>
<evidence type="ECO:0000256" key="7">
    <source>
        <dbReference type="ARBA" id="ARBA00023141"/>
    </source>
</evidence>
<dbReference type="EMBL" id="CP002582">
    <property type="protein sequence ID" value="ADZ82437.1"/>
    <property type="molecule type" value="Genomic_DNA"/>
</dbReference>